<dbReference type="InterPro" id="IPR016169">
    <property type="entry name" value="FAD-bd_PCMH_sub2"/>
</dbReference>
<keyword evidence="4" id="KW-0274">FAD</keyword>
<sequence>MTTPMTTPMTPDAIAYLISQFDGQVLLPHSEGFEAASRIWNAAEQQTPALIVRPITSESVALALRFALGQGLAVAVRSGSHSPAGFGSIRDGLVIDTSSLRAFEVDADTRRVVLGAGWTWGEVANQLHPYNLAITAGDTGSVGVAGLAQGGGIGWMARKYGLNVDQLLSVEIVTASGELLRASATENSELFWGIKGAGTNFGIITRLEYQAHEGGMIYGGVVFYSGLEAEHVLSEYARLSFLAPAELTSQTFILAAPPAPFVPAEAVGKPVVGIVACYSGDVEIGEQVFKPFRELGTPVADLSGVMPYPALFSLMAEAEQKGLFHTVRSGFLKDLPEDFIPALARTCVQEMAPTQLVQLRVLGGKMAQLPASSAAFAHRDKKYLLMVSHMGQSQDQLPQLWFETERVWSALEQYTSGLYPNFASSRDSQKVQEAFSQSTLDRLAALKAHLDPENFFSRNLNVVPAAKAKVER</sequence>
<evidence type="ECO:0000256" key="5">
    <source>
        <dbReference type="ARBA" id="ARBA00023002"/>
    </source>
</evidence>
<dbReference type="InterPro" id="IPR050416">
    <property type="entry name" value="FAD-linked_Oxidoreductase"/>
</dbReference>
<evidence type="ECO:0000256" key="4">
    <source>
        <dbReference type="ARBA" id="ARBA00022827"/>
    </source>
</evidence>
<reference evidence="8" key="1">
    <citation type="journal article" date="2019" name="Int. J. Syst. Evol. Microbiol.">
        <title>The Global Catalogue of Microorganisms (GCM) 10K type strain sequencing project: providing services to taxonomists for standard genome sequencing and annotation.</title>
        <authorList>
            <consortium name="The Broad Institute Genomics Platform"/>
            <consortium name="The Broad Institute Genome Sequencing Center for Infectious Disease"/>
            <person name="Wu L."/>
            <person name="Ma J."/>
        </authorList>
    </citation>
    <scope>NUCLEOTIDE SEQUENCE [LARGE SCALE GENOMIC DNA]</scope>
    <source>
        <strain evidence="8">JCM 14370</strain>
    </source>
</reference>
<dbReference type="PANTHER" id="PTHR42973">
    <property type="entry name" value="BINDING OXIDOREDUCTASE, PUTATIVE (AFU_ORTHOLOGUE AFUA_1G17690)-RELATED"/>
    <property type="match status" value="1"/>
</dbReference>
<organism evidence="7 8">
    <name type="scientific">Deinococcus roseus</name>
    <dbReference type="NCBI Taxonomy" id="392414"/>
    <lineage>
        <taxon>Bacteria</taxon>
        <taxon>Thermotogati</taxon>
        <taxon>Deinococcota</taxon>
        <taxon>Deinococci</taxon>
        <taxon>Deinococcales</taxon>
        <taxon>Deinococcaceae</taxon>
        <taxon>Deinococcus</taxon>
    </lineage>
</organism>
<dbReference type="Proteomes" id="UP000632222">
    <property type="component" value="Unassembled WGS sequence"/>
</dbReference>
<dbReference type="Gene3D" id="3.30.465.10">
    <property type="match status" value="1"/>
</dbReference>
<protein>
    <submittedName>
        <fullName evidence="7">FAD-linked oxidase</fullName>
    </submittedName>
</protein>
<keyword evidence="8" id="KW-1185">Reference proteome</keyword>
<name>A0ABQ2D0G0_9DEIO</name>
<evidence type="ECO:0000313" key="7">
    <source>
        <dbReference type="EMBL" id="GGJ38765.1"/>
    </source>
</evidence>
<dbReference type="InterPro" id="IPR006094">
    <property type="entry name" value="Oxid_FAD_bind_N"/>
</dbReference>
<dbReference type="SUPFAM" id="SSF56176">
    <property type="entry name" value="FAD-binding/transporter-associated domain-like"/>
    <property type="match status" value="1"/>
</dbReference>
<feature type="domain" description="FAD-binding PCMH-type" evidence="6">
    <location>
        <begin position="44"/>
        <end position="214"/>
    </location>
</feature>
<dbReference type="InterPro" id="IPR012951">
    <property type="entry name" value="BBE"/>
</dbReference>
<comment type="cofactor">
    <cofactor evidence="1">
        <name>FAD</name>
        <dbReference type="ChEBI" id="CHEBI:57692"/>
    </cofactor>
</comment>
<dbReference type="Gene3D" id="3.40.462.20">
    <property type="match status" value="1"/>
</dbReference>
<evidence type="ECO:0000256" key="2">
    <source>
        <dbReference type="ARBA" id="ARBA00005466"/>
    </source>
</evidence>
<keyword evidence="3" id="KW-0285">Flavoprotein</keyword>
<gene>
    <name evidence="7" type="ORF">GCM10008938_26090</name>
</gene>
<dbReference type="InterPro" id="IPR016166">
    <property type="entry name" value="FAD-bd_PCMH"/>
</dbReference>
<evidence type="ECO:0000256" key="3">
    <source>
        <dbReference type="ARBA" id="ARBA00022630"/>
    </source>
</evidence>
<dbReference type="InterPro" id="IPR036318">
    <property type="entry name" value="FAD-bd_PCMH-like_sf"/>
</dbReference>
<dbReference type="Pfam" id="PF08031">
    <property type="entry name" value="BBE"/>
    <property type="match status" value="1"/>
</dbReference>
<evidence type="ECO:0000259" key="6">
    <source>
        <dbReference type="PROSITE" id="PS51387"/>
    </source>
</evidence>
<proteinExistence type="inferred from homology"/>
<dbReference type="RefSeq" id="WP_189003134.1">
    <property type="nucleotide sequence ID" value="NZ_BMOD01000009.1"/>
</dbReference>
<accession>A0ABQ2D0G0</accession>
<keyword evidence="5" id="KW-0560">Oxidoreductase</keyword>
<comment type="similarity">
    <text evidence="2">Belongs to the oxygen-dependent FAD-linked oxidoreductase family.</text>
</comment>
<dbReference type="PROSITE" id="PS51387">
    <property type="entry name" value="FAD_PCMH"/>
    <property type="match status" value="1"/>
</dbReference>
<dbReference type="EMBL" id="BMOD01000009">
    <property type="protein sequence ID" value="GGJ38765.1"/>
    <property type="molecule type" value="Genomic_DNA"/>
</dbReference>
<dbReference type="InterPro" id="IPR016167">
    <property type="entry name" value="FAD-bd_PCMH_sub1"/>
</dbReference>
<evidence type="ECO:0000313" key="8">
    <source>
        <dbReference type="Proteomes" id="UP000632222"/>
    </source>
</evidence>
<evidence type="ECO:0000256" key="1">
    <source>
        <dbReference type="ARBA" id="ARBA00001974"/>
    </source>
</evidence>
<dbReference type="Pfam" id="PF01565">
    <property type="entry name" value="FAD_binding_4"/>
    <property type="match status" value="1"/>
</dbReference>
<dbReference type="Gene3D" id="3.30.43.10">
    <property type="entry name" value="Uridine Diphospho-n-acetylenolpyruvylglucosamine Reductase, domain 2"/>
    <property type="match status" value="1"/>
</dbReference>
<dbReference type="PANTHER" id="PTHR42973:SF39">
    <property type="entry name" value="FAD-BINDING PCMH-TYPE DOMAIN-CONTAINING PROTEIN"/>
    <property type="match status" value="1"/>
</dbReference>
<comment type="caution">
    <text evidence="7">The sequence shown here is derived from an EMBL/GenBank/DDBJ whole genome shotgun (WGS) entry which is preliminary data.</text>
</comment>